<accession>A0A7J8Z5T0</accession>
<dbReference type="GO" id="GO:0030036">
    <property type="term" value="P:actin cytoskeleton organization"/>
    <property type="evidence" value="ECO:0007669"/>
    <property type="project" value="UniProtKB-UniRule"/>
</dbReference>
<keyword evidence="6" id="KW-1185">Reference proteome</keyword>
<dbReference type="InterPro" id="IPR028288">
    <property type="entry name" value="SCAR/WAVE_fam"/>
</dbReference>
<evidence type="ECO:0000259" key="4">
    <source>
        <dbReference type="PROSITE" id="PS51082"/>
    </source>
</evidence>
<dbReference type="InterPro" id="IPR003124">
    <property type="entry name" value="WH2_dom"/>
</dbReference>
<dbReference type="GO" id="GO:2000601">
    <property type="term" value="P:positive regulation of Arp2/3 complex-mediated actin nucleation"/>
    <property type="evidence" value="ECO:0007669"/>
    <property type="project" value="TreeGrafter"/>
</dbReference>
<feature type="region of interest" description="Disordered" evidence="3">
    <location>
        <begin position="140"/>
        <end position="159"/>
    </location>
</feature>
<feature type="region of interest" description="Disordered" evidence="3">
    <location>
        <begin position="244"/>
        <end position="274"/>
    </location>
</feature>
<keyword evidence="2" id="KW-0963">Cytoplasm</keyword>
<dbReference type="AlphaFoldDB" id="A0A7J8Z5T0"/>
<keyword evidence="2" id="KW-0009">Actin-binding</keyword>
<gene>
    <name evidence="5" type="ORF">Golax_018995</name>
</gene>
<name>A0A7J8Z5T0_9ROSI</name>
<organism evidence="5 6">
    <name type="scientific">Gossypium laxum</name>
    <dbReference type="NCBI Taxonomy" id="34288"/>
    <lineage>
        <taxon>Eukaryota</taxon>
        <taxon>Viridiplantae</taxon>
        <taxon>Streptophyta</taxon>
        <taxon>Embryophyta</taxon>
        <taxon>Tracheophyta</taxon>
        <taxon>Spermatophyta</taxon>
        <taxon>Magnoliopsida</taxon>
        <taxon>eudicotyledons</taxon>
        <taxon>Gunneridae</taxon>
        <taxon>Pentapetalae</taxon>
        <taxon>rosids</taxon>
        <taxon>malvids</taxon>
        <taxon>Malvales</taxon>
        <taxon>Malvaceae</taxon>
        <taxon>Malvoideae</taxon>
        <taxon>Gossypium</taxon>
    </lineage>
</organism>
<feature type="region of interest" description="Disordered" evidence="3">
    <location>
        <begin position="164"/>
        <end position="223"/>
    </location>
</feature>
<dbReference type="EMBL" id="JABEZV010000002">
    <property type="protein sequence ID" value="MBA0706912.1"/>
    <property type="molecule type" value="Genomic_DNA"/>
</dbReference>
<feature type="domain" description="WH2" evidence="4">
    <location>
        <begin position="596"/>
        <end position="614"/>
    </location>
</feature>
<evidence type="ECO:0000256" key="2">
    <source>
        <dbReference type="RuleBase" id="RU367034"/>
    </source>
</evidence>
<dbReference type="Proteomes" id="UP000593574">
    <property type="component" value="Unassembled WGS sequence"/>
</dbReference>
<feature type="non-terminal residue" evidence="5">
    <location>
        <position position="659"/>
    </location>
</feature>
<dbReference type="PANTHER" id="PTHR12902:SF1">
    <property type="entry name" value="WISKOTT-ALDRICH SYNDROME PROTEIN FAMILY MEMBER"/>
    <property type="match status" value="1"/>
</dbReference>
<evidence type="ECO:0000313" key="5">
    <source>
        <dbReference type="EMBL" id="MBA0706912.1"/>
    </source>
</evidence>
<sequence>VDSVEGDANLSVLPSHVADNLDIKDRVSLDDLATGNALAESVVVSTAACGSADFDDAVDNTTFQTSNLIGSASGNLMYLEESPSGDGDLCQEELESNEVISQECLTGLETREETNPVEGAPADIVSTSCKSVSHNCSNLEDDSQHLSPVQPTKNRLTSIDLTATPTSLELSNQESESKNLSKLMEKRADMVSSPSHCLSEKETSFEQSLDFPTNQHDKGSLDIVEDGSNISHLLSNQIQNSFTHSDQGFSSKPSLEFSQQSDWQTSQRELVEQGQGSFQVMPQCRTDGKLQFGLSALEKANEQPRNPFLPIVDGEERSGHVSNQLAVDCMQLPGPFSKHPPAMGSDTNSQFSDTWLDRTHSNPYYTLPVISNKSIECDSIALEDDRVESTYSSLMPATDTTSRHITIVSSHEKITHPPDQFVPDIGLEGGAYQHPEQNSRREERNLPNISVPLLVKKEEHLPSKVVEDLSMEVEQQFPAKVEEQPQHGLAVSEGESSQMSNAIVKHGLASPEVDIAQTSNTTAQHELSISEGAAVWPSITLALSPVVEDENSNGNPTVKLPRPRNPLIDAVAAHDKSKLRKVTERIHPPVIPKVDERDSLLEQIRTKSFNLKPAVVTRPSIQGPKTNLRVAAILEKANAIRQALAGSDEDDDEDSWSDT</sequence>
<evidence type="ECO:0000256" key="3">
    <source>
        <dbReference type="SAM" id="MobiDB-lite"/>
    </source>
</evidence>
<dbReference type="PROSITE" id="PS51082">
    <property type="entry name" value="WH2"/>
    <property type="match status" value="1"/>
</dbReference>
<evidence type="ECO:0000256" key="1">
    <source>
        <dbReference type="ARBA" id="ARBA00006993"/>
    </source>
</evidence>
<comment type="subcellular location">
    <subcellularLocation>
        <location evidence="2">Cytoplasm</location>
        <location evidence="2">Cytoskeleton</location>
    </subcellularLocation>
</comment>
<dbReference type="GO" id="GO:0003779">
    <property type="term" value="F:actin binding"/>
    <property type="evidence" value="ECO:0007669"/>
    <property type="project" value="UniProtKB-UniRule"/>
</dbReference>
<reference evidence="5 6" key="1">
    <citation type="journal article" date="2019" name="Genome Biol. Evol.">
        <title>Insights into the evolution of the New World diploid cottons (Gossypium, subgenus Houzingenia) based on genome sequencing.</title>
        <authorList>
            <person name="Grover C.E."/>
            <person name="Arick M.A. 2nd"/>
            <person name="Thrash A."/>
            <person name="Conover J.L."/>
            <person name="Sanders W.S."/>
            <person name="Peterson D.G."/>
            <person name="Frelichowski J.E."/>
            <person name="Scheffler J.A."/>
            <person name="Scheffler B.E."/>
            <person name="Wendel J.F."/>
        </authorList>
    </citation>
    <scope>NUCLEOTIDE SEQUENCE [LARGE SCALE GENOMIC DNA]</scope>
    <source>
        <strain evidence="5">4</strain>
        <tissue evidence="5">Leaf</tissue>
    </source>
</reference>
<proteinExistence type="inferred from homology"/>
<dbReference type="Gene3D" id="6.10.280.150">
    <property type="match status" value="1"/>
</dbReference>
<evidence type="ECO:0000313" key="6">
    <source>
        <dbReference type="Proteomes" id="UP000593574"/>
    </source>
</evidence>
<comment type="function">
    <text evidence="2">Involved in regulation of actin and microtubule organization. Part of a WAVE complex that activates the Arp2/3 complex.</text>
</comment>
<comment type="similarity">
    <text evidence="1 2">Belongs to the SCAR/WAVE family.</text>
</comment>
<keyword evidence="2" id="KW-0206">Cytoskeleton</keyword>
<dbReference type="GO" id="GO:0034237">
    <property type="term" value="F:protein kinase A regulatory subunit binding"/>
    <property type="evidence" value="ECO:0007669"/>
    <property type="project" value="TreeGrafter"/>
</dbReference>
<feature type="compositionally biased region" description="Basic and acidic residues" evidence="3">
    <location>
        <begin position="175"/>
        <end position="189"/>
    </location>
</feature>
<dbReference type="GO" id="GO:0005856">
    <property type="term" value="C:cytoskeleton"/>
    <property type="evidence" value="ECO:0007669"/>
    <property type="project" value="UniProtKB-SubCell"/>
</dbReference>
<feature type="compositionally biased region" description="Polar residues" evidence="3">
    <location>
        <begin position="205"/>
        <end position="214"/>
    </location>
</feature>
<dbReference type="GO" id="GO:0071933">
    <property type="term" value="F:Arp2/3 complex binding"/>
    <property type="evidence" value="ECO:0007669"/>
    <property type="project" value="TreeGrafter"/>
</dbReference>
<comment type="caution">
    <text evidence="5">The sequence shown here is derived from an EMBL/GenBank/DDBJ whole genome shotgun (WGS) entry which is preliminary data.</text>
</comment>
<protein>
    <recommendedName>
        <fullName evidence="2">Protein SCAR</fullName>
    </recommendedName>
    <alternativeName>
        <fullName evidence="2">Protein WAVE</fullName>
    </alternativeName>
</protein>
<dbReference type="PANTHER" id="PTHR12902">
    <property type="entry name" value="WASP-1"/>
    <property type="match status" value="1"/>
</dbReference>
<feature type="compositionally biased region" description="Polar residues" evidence="3">
    <location>
        <begin position="164"/>
        <end position="174"/>
    </location>
</feature>
<feature type="compositionally biased region" description="Polar residues" evidence="3">
    <location>
        <begin position="145"/>
        <end position="159"/>
    </location>
</feature>